<reference evidence="4" key="1">
    <citation type="submission" date="2016-10" db="EMBL/GenBank/DDBJ databases">
        <authorList>
            <person name="Varghese N."/>
            <person name="Submissions S."/>
        </authorList>
    </citation>
    <scope>NUCLEOTIDE SEQUENCE [LARGE SCALE GENOMIC DNA]</scope>
    <source>
        <strain evidence="4">DSM 123</strain>
    </source>
</reference>
<dbReference type="OrthoDB" id="8241354at2"/>
<keyword evidence="2" id="KW-0732">Signal</keyword>
<dbReference type="AlphaFoldDB" id="A0A1H8W215"/>
<name>A0A1H8W215_9BRAD</name>
<dbReference type="RefSeq" id="WP_092685742.1">
    <property type="nucleotide sequence ID" value="NZ_FODT01000010.1"/>
</dbReference>
<feature type="chain" id="PRO_5011709210" evidence="2">
    <location>
        <begin position="20"/>
        <end position="105"/>
    </location>
</feature>
<dbReference type="EMBL" id="FODT01000010">
    <property type="protein sequence ID" value="SEP21679.1"/>
    <property type="molecule type" value="Genomic_DNA"/>
</dbReference>
<organism evidence="3 4">
    <name type="scientific">Rhodopseudomonas pseudopalustris</name>
    <dbReference type="NCBI Taxonomy" id="1513892"/>
    <lineage>
        <taxon>Bacteria</taxon>
        <taxon>Pseudomonadati</taxon>
        <taxon>Pseudomonadota</taxon>
        <taxon>Alphaproteobacteria</taxon>
        <taxon>Hyphomicrobiales</taxon>
        <taxon>Nitrobacteraceae</taxon>
        <taxon>Rhodopseudomonas</taxon>
    </lineage>
</organism>
<sequence length="105" mass="10224">MKRLIIATTIFTLANGVFAVAQTGSGGTGGAGSGGMSGGAGGLGGPANPTVPPALTPDQRVTGQAPIGHRQPRRSDPGSAGSDIGQVDPADAALDRKIKSICRGC</sequence>
<dbReference type="Proteomes" id="UP000199615">
    <property type="component" value="Unassembled WGS sequence"/>
</dbReference>
<feature type="compositionally biased region" description="Gly residues" evidence="1">
    <location>
        <begin position="24"/>
        <end position="45"/>
    </location>
</feature>
<keyword evidence="4" id="KW-1185">Reference proteome</keyword>
<evidence type="ECO:0000313" key="3">
    <source>
        <dbReference type="EMBL" id="SEP21679.1"/>
    </source>
</evidence>
<feature type="region of interest" description="Disordered" evidence="1">
    <location>
        <begin position="22"/>
        <end position="91"/>
    </location>
</feature>
<evidence type="ECO:0000313" key="4">
    <source>
        <dbReference type="Proteomes" id="UP000199615"/>
    </source>
</evidence>
<protein>
    <submittedName>
        <fullName evidence="3">Uncharacterized protein</fullName>
    </submittedName>
</protein>
<accession>A0A1H8W215</accession>
<proteinExistence type="predicted"/>
<gene>
    <name evidence="3" type="ORF">SAMN05444123_110138</name>
</gene>
<feature type="signal peptide" evidence="2">
    <location>
        <begin position="1"/>
        <end position="19"/>
    </location>
</feature>
<evidence type="ECO:0000256" key="1">
    <source>
        <dbReference type="SAM" id="MobiDB-lite"/>
    </source>
</evidence>
<evidence type="ECO:0000256" key="2">
    <source>
        <dbReference type="SAM" id="SignalP"/>
    </source>
</evidence>